<evidence type="ECO:0000256" key="2">
    <source>
        <dbReference type="SAM" id="Phobius"/>
    </source>
</evidence>
<evidence type="ECO:0000313" key="4">
    <source>
        <dbReference type="Proteomes" id="UP000654670"/>
    </source>
</evidence>
<evidence type="ECO:0000256" key="1">
    <source>
        <dbReference type="SAM" id="MobiDB-lite"/>
    </source>
</evidence>
<dbReference type="Proteomes" id="UP000654670">
    <property type="component" value="Unassembled WGS sequence"/>
</dbReference>
<name>A0A917VXX0_9BACL</name>
<reference evidence="3" key="2">
    <citation type="submission" date="2020-09" db="EMBL/GenBank/DDBJ databases">
        <authorList>
            <person name="Sun Q."/>
            <person name="Ohkuma M."/>
        </authorList>
    </citation>
    <scope>NUCLEOTIDE SEQUENCE</scope>
    <source>
        <strain evidence="3">JCM 15325</strain>
    </source>
</reference>
<gene>
    <name evidence="3" type="ORF">GCM10007968_02870</name>
</gene>
<dbReference type="RefSeq" id="WP_188801135.1">
    <property type="nucleotide sequence ID" value="NZ_BMOK01000001.1"/>
</dbReference>
<protein>
    <recommendedName>
        <fullName evidence="5">YtxH-like protein</fullName>
    </recommendedName>
</protein>
<dbReference type="EMBL" id="BMOK01000001">
    <property type="protein sequence ID" value="GGL42386.1"/>
    <property type="molecule type" value="Genomic_DNA"/>
</dbReference>
<feature type="region of interest" description="Disordered" evidence="1">
    <location>
        <begin position="70"/>
        <end position="95"/>
    </location>
</feature>
<accession>A0A917VXX0</accession>
<evidence type="ECO:0008006" key="5">
    <source>
        <dbReference type="Google" id="ProtNLM"/>
    </source>
</evidence>
<sequence>MSGSTERLGRGLSFLSGVFLGGILGAAAMFFVASPSGKKILQNIGQETISLKGKGSEFLKLAKNKSVSLKRSVPRDGKDGMGENSQMIPIPRDYV</sequence>
<reference evidence="3" key="1">
    <citation type="journal article" date="2014" name="Int. J. Syst. Evol. Microbiol.">
        <title>Complete genome sequence of Corynebacterium casei LMG S-19264T (=DSM 44701T), isolated from a smear-ripened cheese.</title>
        <authorList>
            <consortium name="US DOE Joint Genome Institute (JGI-PGF)"/>
            <person name="Walter F."/>
            <person name="Albersmeier A."/>
            <person name="Kalinowski J."/>
            <person name="Ruckert C."/>
        </authorList>
    </citation>
    <scope>NUCLEOTIDE SEQUENCE</scope>
    <source>
        <strain evidence="3">JCM 15325</strain>
    </source>
</reference>
<keyword evidence="4" id="KW-1185">Reference proteome</keyword>
<keyword evidence="2" id="KW-0472">Membrane</keyword>
<feature type="transmembrane region" description="Helical" evidence="2">
    <location>
        <begin position="12"/>
        <end position="33"/>
    </location>
</feature>
<comment type="caution">
    <text evidence="3">The sequence shown here is derived from an EMBL/GenBank/DDBJ whole genome shotgun (WGS) entry which is preliminary data.</text>
</comment>
<dbReference type="AlphaFoldDB" id="A0A917VXX0"/>
<keyword evidence="2" id="KW-0812">Transmembrane</keyword>
<evidence type="ECO:0000313" key="3">
    <source>
        <dbReference type="EMBL" id="GGL42386.1"/>
    </source>
</evidence>
<proteinExistence type="predicted"/>
<organism evidence="3 4">
    <name type="scientific">Sporolactobacillus putidus</name>
    <dbReference type="NCBI Taxonomy" id="492735"/>
    <lineage>
        <taxon>Bacteria</taxon>
        <taxon>Bacillati</taxon>
        <taxon>Bacillota</taxon>
        <taxon>Bacilli</taxon>
        <taxon>Bacillales</taxon>
        <taxon>Sporolactobacillaceae</taxon>
        <taxon>Sporolactobacillus</taxon>
    </lineage>
</organism>
<keyword evidence="2" id="KW-1133">Transmembrane helix</keyword>